<accession>A0A840I1Z5</accession>
<dbReference type="AlphaFoldDB" id="A0A840I1Z5"/>
<sequence>MVHLITEQDIHAYVDDELTPARRRAVEAFLADRHLSLAQAVTYLRTTFDLRSLKREIYADDALRGEVEALLARRRAKTGEEGAAPLEKSRSSS</sequence>
<name>A0A840I1Z5_9PROT</name>
<evidence type="ECO:0000313" key="2">
    <source>
        <dbReference type="Proteomes" id="UP000563524"/>
    </source>
</evidence>
<gene>
    <name evidence="1" type="ORF">GGQ59_001353</name>
</gene>
<dbReference type="RefSeq" id="WP_183817012.1">
    <property type="nucleotide sequence ID" value="NZ_JACHOB010000002.1"/>
</dbReference>
<dbReference type="EMBL" id="JACHOB010000002">
    <property type="protein sequence ID" value="MBB4658839.1"/>
    <property type="molecule type" value="Genomic_DNA"/>
</dbReference>
<protein>
    <submittedName>
        <fullName evidence="1">Anti-sigma factor RsiW</fullName>
    </submittedName>
</protein>
<reference evidence="1 2" key="1">
    <citation type="submission" date="2020-08" db="EMBL/GenBank/DDBJ databases">
        <title>Genomic Encyclopedia of Type Strains, Phase IV (KMG-IV): sequencing the most valuable type-strain genomes for metagenomic binning, comparative biology and taxonomic classification.</title>
        <authorList>
            <person name="Goeker M."/>
        </authorList>
    </citation>
    <scope>NUCLEOTIDE SEQUENCE [LARGE SCALE GENOMIC DNA]</scope>
    <source>
        <strain evidence="1 2">DSM 102850</strain>
    </source>
</reference>
<evidence type="ECO:0000313" key="1">
    <source>
        <dbReference type="EMBL" id="MBB4658839.1"/>
    </source>
</evidence>
<comment type="caution">
    <text evidence="1">The sequence shown here is derived from an EMBL/GenBank/DDBJ whole genome shotgun (WGS) entry which is preliminary data.</text>
</comment>
<keyword evidence="2" id="KW-1185">Reference proteome</keyword>
<dbReference type="Proteomes" id="UP000563524">
    <property type="component" value="Unassembled WGS sequence"/>
</dbReference>
<proteinExistence type="predicted"/>
<organism evidence="1 2">
    <name type="scientific">Parvularcula dongshanensis</name>
    <dbReference type="NCBI Taxonomy" id="1173995"/>
    <lineage>
        <taxon>Bacteria</taxon>
        <taxon>Pseudomonadati</taxon>
        <taxon>Pseudomonadota</taxon>
        <taxon>Alphaproteobacteria</taxon>
        <taxon>Parvularculales</taxon>
        <taxon>Parvularculaceae</taxon>
        <taxon>Parvularcula</taxon>
    </lineage>
</organism>